<keyword evidence="3 6" id="KW-1133">Transmembrane helix</keyword>
<gene>
    <name evidence="9" type="ORF">QR680_005348</name>
</gene>
<dbReference type="InterPro" id="IPR051494">
    <property type="entry name" value="BSD_domain-containing"/>
</dbReference>
<feature type="transmembrane region" description="Helical" evidence="6">
    <location>
        <begin position="396"/>
        <end position="419"/>
    </location>
</feature>
<evidence type="ECO:0000256" key="2">
    <source>
        <dbReference type="ARBA" id="ARBA00022692"/>
    </source>
</evidence>
<dbReference type="GO" id="GO:0016020">
    <property type="term" value="C:membrane"/>
    <property type="evidence" value="ECO:0007669"/>
    <property type="project" value="UniProtKB-SubCell"/>
</dbReference>
<reference evidence="9" key="1">
    <citation type="submission" date="2023-06" db="EMBL/GenBank/DDBJ databases">
        <title>Genomic analysis of the entomopathogenic nematode Steinernema hermaphroditum.</title>
        <authorList>
            <person name="Schwarz E.M."/>
            <person name="Heppert J.K."/>
            <person name="Baniya A."/>
            <person name="Schwartz H.T."/>
            <person name="Tan C.-H."/>
            <person name="Antoshechkin I."/>
            <person name="Sternberg P.W."/>
            <person name="Goodrich-Blair H."/>
            <person name="Dillman A.R."/>
        </authorList>
    </citation>
    <scope>NUCLEOTIDE SEQUENCE</scope>
    <source>
        <strain evidence="9">PS9179</strain>
        <tissue evidence="9">Whole animal</tissue>
    </source>
</reference>
<feature type="transmembrane region" description="Helical" evidence="6">
    <location>
        <begin position="559"/>
        <end position="584"/>
    </location>
</feature>
<feature type="compositionally biased region" description="Basic and acidic residues" evidence="5">
    <location>
        <begin position="124"/>
        <end position="140"/>
    </location>
</feature>
<evidence type="ECO:0000259" key="8">
    <source>
        <dbReference type="PROSITE" id="PS50858"/>
    </source>
</evidence>
<feature type="domain" description="G-protein coupled receptors family 1 profile" evidence="7">
    <location>
        <begin position="374"/>
        <end position="586"/>
    </location>
</feature>
<evidence type="ECO:0000313" key="9">
    <source>
        <dbReference type="EMBL" id="KAK0410829.1"/>
    </source>
</evidence>
<evidence type="ECO:0000313" key="10">
    <source>
        <dbReference type="Proteomes" id="UP001175271"/>
    </source>
</evidence>
<dbReference type="InterPro" id="IPR035925">
    <property type="entry name" value="BSD_dom_sf"/>
</dbReference>
<feature type="domain" description="BSD" evidence="8">
    <location>
        <begin position="220"/>
        <end position="272"/>
    </location>
</feature>
<feature type="transmembrane region" description="Helical" evidence="6">
    <location>
        <begin position="431"/>
        <end position="454"/>
    </location>
</feature>
<protein>
    <recommendedName>
        <fullName evidence="11">BSD domain-containing protein</fullName>
    </recommendedName>
</protein>
<dbReference type="PANTHER" id="PTHR16019:SF5">
    <property type="entry name" value="BSD DOMAIN-CONTAINING PROTEIN 1"/>
    <property type="match status" value="1"/>
</dbReference>
<evidence type="ECO:0000256" key="4">
    <source>
        <dbReference type="ARBA" id="ARBA00023136"/>
    </source>
</evidence>
<keyword evidence="10" id="KW-1185">Reference proteome</keyword>
<dbReference type="Gene3D" id="1.20.1070.10">
    <property type="entry name" value="Rhodopsin 7-helix transmembrane proteins"/>
    <property type="match status" value="1"/>
</dbReference>
<evidence type="ECO:0000259" key="7">
    <source>
        <dbReference type="PROSITE" id="PS50262"/>
    </source>
</evidence>
<dbReference type="EMBL" id="JAUCMV010000003">
    <property type="protein sequence ID" value="KAK0410829.1"/>
    <property type="molecule type" value="Genomic_DNA"/>
</dbReference>
<evidence type="ECO:0000256" key="1">
    <source>
        <dbReference type="ARBA" id="ARBA00004370"/>
    </source>
</evidence>
<dbReference type="Gene3D" id="1.10.3970.10">
    <property type="entry name" value="BSD domain"/>
    <property type="match status" value="1"/>
</dbReference>
<evidence type="ECO:0008006" key="11">
    <source>
        <dbReference type="Google" id="ProtNLM"/>
    </source>
</evidence>
<comment type="subcellular location">
    <subcellularLocation>
        <location evidence="1">Membrane</location>
    </subcellularLocation>
</comment>
<keyword evidence="2 6" id="KW-0812">Transmembrane</keyword>
<comment type="caution">
    <text evidence="9">The sequence shown here is derived from an EMBL/GenBank/DDBJ whole genome shotgun (WGS) entry which is preliminary data.</text>
</comment>
<evidence type="ECO:0000256" key="5">
    <source>
        <dbReference type="SAM" id="MobiDB-lite"/>
    </source>
</evidence>
<name>A0AA39HTZ6_9BILA</name>
<dbReference type="GO" id="GO:0005737">
    <property type="term" value="C:cytoplasm"/>
    <property type="evidence" value="ECO:0007669"/>
    <property type="project" value="TreeGrafter"/>
</dbReference>
<evidence type="ECO:0000256" key="6">
    <source>
        <dbReference type="SAM" id="Phobius"/>
    </source>
</evidence>
<feature type="transmembrane region" description="Helical" evidence="6">
    <location>
        <begin position="359"/>
        <end position="384"/>
    </location>
</feature>
<dbReference type="PROSITE" id="PS50858">
    <property type="entry name" value="BSD"/>
    <property type="match status" value="1"/>
</dbReference>
<accession>A0AA39HTZ6</accession>
<feature type="transmembrane region" description="Helical" evidence="6">
    <location>
        <begin position="526"/>
        <end position="547"/>
    </location>
</feature>
<evidence type="ECO:0000256" key="3">
    <source>
        <dbReference type="ARBA" id="ARBA00022989"/>
    </source>
</evidence>
<dbReference type="InterPro" id="IPR005607">
    <property type="entry name" value="BSD_dom"/>
</dbReference>
<dbReference type="PROSITE" id="PS50262">
    <property type="entry name" value="G_PROTEIN_RECEP_F1_2"/>
    <property type="match status" value="1"/>
</dbReference>
<proteinExistence type="predicted"/>
<dbReference type="Pfam" id="PF03909">
    <property type="entry name" value="BSD"/>
    <property type="match status" value="1"/>
</dbReference>
<feature type="region of interest" description="Disordered" evidence="5">
    <location>
        <begin position="1"/>
        <end position="51"/>
    </location>
</feature>
<dbReference type="SMART" id="SM00751">
    <property type="entry name" value="BSD"/>
    <property type="match status" value="1"/>
</dbReference>
<feature type="region of interest" description="Disordered" evidence="5">
    <location>
        <begin position="124"/>
        <end position="145"/>
    </location>
</feature>
<dbReference type="Proteomes" id="UP001175271">
    <property type="component" value="Unassembled WGS sequence"/>
</dbReference>
<dbReference type="SUPFAM" id="SSF140383">
    <property type="entry name" value="BSD domain-like"/>
    <property type="match status" value="1"/>
</dbReference>
<organism evidence="9 10">
    <name type="scientific">Steinernema hermaphroditum</name>
    <dbReference type="NCBI Taxonomy" id="289476"/>
    <lineage>
        <taxon>Eukaryota</taxon>
        <taxon>Metazoa</taxon>
        <taxon>Ecdysozoa</taxon>
        <taxon>Nematoda</taxon>
        <taxon>Chromadorea</taxon>
        <taxon>Rhabditida</taxon>
        <taxon>Tylenchina</taxon>
        <taxon>Panagrolaimomorpha</taxon>
        <taxon>Strongyloidoidea</taxon>
        <taxon>Steinernematidae</taxon>
        <taxon>Steinernema</taxon>
    </lineage>
</organism>
<feature type="transmembrane region" description="Helical" evidence="6">
    <location>
        <begin position="475"/>
        <end position="495"/>
    </location>
</feature>
<sequence length="649" mass="72831">MSDSKEKEAAVPAEEAAPAEATLPTEESSETMESQEKTTPQENTEDWFSSGAAWGASWLTSAKQKTMSTIELMKKDMNEFREAVQTEAVAIASATADSMKQQAQQFHQFVTTPDEEMHKVFSDATVKSEEKTSEAEETKTSEGTSGGGFGFGWMKTIVDSVKTLGTIDTTDGEDEFTEKLSSNKILRKSTLDQCRLNQIQTNEETFTVPPNSNLDLYKQWLREFKIEEYDAEINALLSYNPRLREMYGRIVPAVVDNHSFWNRYFFRIHVAEMEQETVANERKLLETLSVDTKSHEPLTKKTSNDTSSPSDVEVVDAAAAPQNDETWSMCSSVHQDEDNGPTTPKATEIDEKEWVMINLIHYLAMLSAIADLFVNFFLVFKIFFRKGIFARDAVHYIFFLAIAGLASGLSSFPQLLVILTFNNDNCHSFKLALASVFRVFTVRLQFCLLAAFAVDRFVSISTPAFYQSFPRKQPAYLAGAVSLLLAAFEVFAFLFQNDFSGVVKSCSSSVFFGGPLYQRLNPLFNLVQVAVIFLGAFSLFVDTLPAISNEIRRLPSANFAVRWIFLFATVLLLLPVVAPLLLRFRVAITDVFPDVLVFGDLCLHLNSTVLLLIIHYVRSDLRRVVRTLRRKKVTSDTLTINTINVGENS</sequence>
<dbReference type="InterPro" id="IPR017452">
    <property type="entry name" value="GPCR_Rhodpsn_7TM"/>
</dbReference>
<keyword evidence="4 6" id="KW-0472">Membrane</keyword>
<dbReference type="PANTHER" id="PTHR16019">
    <property type="entry name" value="SYNAPSE-ASSOCIATED PROTEIN"/>
    <property type="match status" value="1"/>
</dbReference>
<dbReference type="SUPFAM" id="SSF81321">
    <property type="entry name" value="Family A G protein-coupled receptor-like"/>
    <property type="match status" value="1"/>
</dbReference>
<feature type="compositionally biased region" description="Low complexity" evidence="5">
    <location>
        <begin position="10"/>
        <end position="26"/>
    </location>
</feature>
<feature type="transmembrane region" description="Helical" evidence="6">
    <location>
        <begin position="596"/>
        <end position="617"/>
    </location>
</feature>
<dbReference type="AlphaFoldDB" id="A0AA39HTZ6"/>